<dbReference type="EMBL" id="AFZZ01000104">
    <property type="protein sequence ID" value="EHJ40810.1"/>
    <property type="molecule type" value="Genomic_DNA"/>
</dbReference>
<comment type="caution">
    <text evidence="4">The sequence shown here is derived from an EMBL/GenBank/DDBJ whole genome shotgun (WGS) entry which is preliminary data.</text>
</comment>
<keyword evidence="1" id="KW-0328">Glycosyltransferase</keyword>
<dbReference type="HOGENOM" id="CLU_025996_25_0_10"/>
<feature type="domain" description="Glycosyltransferase 2-like" evidence="3">
    <location>
        <begin position="2"/>
        <end position="107"/>
    </location>
</feature>
<reference evidence="4 5" key="1">
    <citation type="submission" date="2011-08" db="EMBL/GenBank/DDBJ databases">
        <authorList>
            <person name="Weinstock G."/>
            <person name="Sodergren E."/>
            <person name="Clifton S."/>
            <person name="Fulton L."/>
            <person name="Fulton B."/>
            <person name="Courtney L."/>
            <person name="Fronick C."/>
            <person name="Harrison M."/>
            <person name="Strong C."/>
            <person name="Farmer C."/>
            <person name="Delahaunty K."/>
            <person name="Markovic C."/>
            <person name="Hall O."/>
            <person name="Minx P."/>
            <person name="Tomlinson C."/>
            <person name="Mitreva M."/>
            <person name="Hou S."/>
            <person name="Chen J."/>
            <person name="Wollam A."/>
            <person name="Pepin K.H."/>
            <person name="Johnson M."/>
            <person name="Bhonagiri V."/>
            <person name="Zhang X."/>
            <person name="Suruliraj S."/>
            <person name="Warren W."/>
            <person name="Chinwalla A."/>
            <person name="Mardis E.R."/>
            <person name="Wilson R.K."/>
        </authorList>
    </citation>
    <scope>NUCLEOTIDE SEQUENCE [LARGE SCALE GENOMIC DNA]</scope>
    <source>
        <strain evidence="4 5">DSM 18206</strain>
    </source>
</reference>
<dbReference type="Proteomes" id="UP000004407">
    <property type="component" value="Unassembled WGS sequence"/>
</dbReference>
<dbReference type="Gene3D" id="3.90.550.10">
    <property type="entry name" value="Spore Coat Polysaccharide Biosynthesis Protein SpsA, Chain A"/>
    <property type="match status" value="1"/>
</dbReference>
<dbReference type="CDD" id="cd00761">
    <property type="entry name" value="Glyco_tranf_GTA_type"/>
    <property type="match status" value="1"/>
</dbReference>
<evidence type="ECO:0000313" key="5">
    <source>
        <dbReference type="Proteomes" id="UP000004407"/>
    </source>
</evidence>
<dbReference type="eggNOG" id="COG1216">
    <property type="taxonomic scope" value="Bacteria"/>
</dbReference>
<accession>G6AX34</accession>
<evidence type="ECO:0000259" key="3">
    <source>
        <dbReference type="Pfam" id="PF00535"/>
    </source>
</evidence>
<evidence type="ECO:0000256" key="1">
    <source>
        <dbReference type="ARBA" id="ARBA00022676"/>
    </source>
</evidence>
<sequence>MNSLLNQTLRNIEIILVDDGSPDICPQLCDDYANIDSRVRVIHKKNQGLGLARNSGLEIAKGEYIAFVDSDDFVSINMYENMYMEAKIQHADAVFCNFFTEKSDGSWHNSNEVKVNAIWTGDMIRQFMLGMIASPPYIKSERLFQMSVWHAIYKRSIILEHNLSFLSEREVGSEDIPFQIDFLKYANSIAYIQNPYYYYCYNGKSLTTTYKMDMFQRYKCLYNILREKTLEIPDALVRVNRFFIGYTRYCIRHVATLEKLKNMPRMDEILNDDIWNLVNNDFKPSYLPVKQRMFYFLTKYKCKVGLVFLCHLINLMNKHIK</sequence>
<protein>
    <recommendedName>
        <fullName evidence="3">Glycosyltransferase 2-like domain-containing protein</fullName>
    </recommendedName>
</protein>
<dbReference type="AlphaFoldDB" id="G6AX34"/>
<gene>
    <name evidence="4" type="ORF">HMPREF0673_01184</name>
</gene>
<proteinExistence type="predicted"/>
<dbReference type="PANTHER" id="PTHR22916">
    <property type="entry name" value="GLYCOSYLTRANSFERASE"/>
    <property type="match status" value="1"/>
</dbReference>
<evidence type="ECO:0000313" key="4">
    <source>
        <dbReference type="EMBL" id="EHJ40810.1"/>
    </source>
</evidence>
<dbReference type="SUPFAM" id="SSF53448">
    <property type="entry name" value="Nucleotide-diphospho-sugar transferases"/>
    <property type="match status" value="1"/>
</dbReference>
<dbReference type="GO" id="GO:0016758">
    <property type="term" value="F:hexosyltransferase activity"/>
    <property type="evidence" value="ECO:0007669"/>
    <property type="project" value="UniProtKB-ARBA"/>
</dbReference>
<keyword evidence="2" id="KW-0808">Transferase</keyword>
<dbReference type="Pfam" id="PF00535">
    <property type="entry name" value="Glycos_transf_2"/>
    <property type="match status" value="1"/>
</dbReference>
<dbReference type="PATRIC" id="fig|1002367.3.peg.945"/>
<organism evidence="4 5">
    <name type="scientific">Leyella stercorea DSM 18206</name>
    <dbReference type="NCBI Taxonomy" id="1002367"/>
    <lineage>
        <taxon>Bacteria</taxon>
        <taxon>Pseudomonadati</taxon>
        <taxon>Bacteroidota</taxon>
        <taxon>Bacteroidia</taxon>
        <taxon>Bacteroidales</taxon>
        <taxon>Prevotellaceae</taxon>
        <taxon>Leyella</taxon>
    </lineage>
</organism>
<name>G6AX34_9BACT</name>
<evidence type="ECO:0000256" key="2">
    <source>
        <dbReference type="ARBA" id="ARBA00022679"/>
    </source>
</evidence>
<dbReference type="InterPro" id="IPR001173">
    <property type="entry name" value="Glyco_trans_2-like"/>
</dbReference>
<dbReference type="InterPro" id="IPR029044">
    <property type="entry name" value="Nucleotide-diphossugar_trans"/>
</dbReference>
<dbReference type="PANTHER" id="PTHR22916:SF51">
    <property type="entry name" value="GLYCOSYLTRANSFERASE EPSH-RELATED"/>
    <property type="match status" value="1"/>
</dbReference>